<dbReference type="KEGG" id="bmx:BMS_1551"/>
<dbReference type="PATRIC" id="fig|862908.3.peg.1477"/>
<dbReference type="Pfam" id="PF11583">
    <property type="entry name" value="AurF"/>
    <property type="match status" value="1"/>
</dbReference>
<dbReference type="STRING" id="862908.BMS_1551"/>
<dbReference type="eggNOG" id="COG3687">
    <property type="taxonomic scope" value="Bacteria"/>
</dbReference>
<gene>
    <name evidence="1" type="ordered locus">BMS_1551</name>
</gene>
<name>E1X0R6_HALMS</name>
<dbReference type="EMBL" id="FQ312005">
    <property type="protein sequence ID" value="CBW26404.1"/>
    <property type="molecule type" value="Genomic_DNA"/>
</dbReference>
<dbReference type="InterPro" id="IPR025859">
    <property type="entry name" value="AurF/CmlI"/>
</dbReference>
<dbReference type="HOGENOM" id="CLU_830980_0_0_7"/>
<sequence>MKIDIYDEQRLARQLEIQKKKSWDIEKDINWDQGIDLSKSFLPLSNIDSLFTGASKPQLRAISQLMGLIVASTISQLEDVAYRLKVPVWESFLRKHPVNPELYQLGEQFFEEEKKHSRAFNQYIDLFAKEVNIDPIDLKRILPRAHNTSIEKIYTLNSKIGGMAMWWLIAAVEEESILFYHLLNEVKDHVDPLYYNLHRCHFEEEVRHKSYAHMMLEVYNEFSSTPSSYVFKKVDFILAEVLNMTWTFSQLLKVKEFKKFRHHHEFFNTLESSLDLLKGKSQLDILGALFTSTPYITHTIHLSEHGHINALLNRYSTTRLPMPKSKLGEIKCTV</sequence>
<dbReference type="AlphaFoldDB" id="E1X0R6"/>
<dbReference type="Proteomes" id="UP000008963">
    <property type="component" value="Chromosome"/>
</dbReference>
<dbReference type="SUPFAM" id="SSF47240">
    <property type="entry name" value="Ferritin-like"/>
    <property type="match status" value="1"/>
</dbReference>
<dbReference type="RefSeq" id="WP_014244187.1">
    <property type="nucleotide sequence ID" value="NC_016620.1"/>
</dbReference>
<proteinExistence type="predicted"/>
<protein>
    <recommendedName>
        <fullName evidence="3">p-aminobenzoate N-oxygenase AurF</fullName>
    </recommendedName>
</protein>
<evidence type="ECO:0008006" key="3">
    <source>
        <dbReference type="Google" id="ProtNLM"/>
    </source>
</evidence>
<reference evidence="2" key="1">
    <citation type="journal article" date="2013" name="ISME J.">
        <title>A small predatory core genome in the divergent marine Bacteriovorax marinus SJ and the terrestrial Bdellovibrio bacteriovorus.</title>
        <authorList>
            <person name="Crossman L.C."/>
            <person name="Chen H."/>
            <person name="Cerdeno-Tarraga A.M."/>
            <person name="Brooks K."/>
            <person name="Quail M.A."/>
            <person name="Pineiro S.A."/>
            <person name="Hobley L."/>
            <person name="Sockett R.E."/>
            <person name="Bentley S.D."/>
            <person name="Parkhill J."/>
            <person name="Williams H.N."/>
            <person name="Stine O.C."/>
        </authorList>
    </citation>
    <scope>NUCLEOTIDE SEQUENCE [LARGE SCALE GENOMIC DNA]</scope>
    <source>
        <strain evidence="2">ATCC BAA-682 / DSM 15412 / SJ</strain>
    </source>
</reference>
<dbReference type="OrthoDB" id="786532at2"/>
<accession>E1X0R6</accession>
<evidence type="ECO:0000313" key="1">
    <source>
        <dbReference type="EMBL" id="CBW26404.1"/>
    </source>
</evidence>
<organism evidence="1 2">
    <name type="scientific">Halobacteriovorax marinus (strain ATCC BAA-682 / DSM 15412 / SJ)</name>
    <name type="common">Bacteriovorax marinus</name>
    <dbReference type="NCBI Taxonomy" id="862908"/>
    <lineage>
        <taxon>Bacteria</taxon>
        <taxon>Pseudomonadati</taxon>
        <taxon>Bdellovibrionota</taxon>
        <taxon>Bacteriovoracia</taxon>
        <taxon>Bacteriovoracales</taxon>
        <taxon>Halobacteriovoraceae</taxon>
        <taxon>Halobacteriovorax</taxon>
    </lineage>
</organism>
<dbReference type="InterPro" id="IPR009078">
    <property type="entry name" value="Ferritin-like_SF"/>
</dbReference>
<keyword evidence="2" id="KW-1185">Reference proteome</keyword>
<evidence type="ECO:0000313" key="2">
    <source>
        <dbReference type="Proteomes" id="UP000008963"/>
    </source>
</evidence>